<dbReference type="AlphaFoldDB" id="A0AAD6ZN16"/>
<evidence type="ECO:0000256" key="2">
    <source>
        <dbReference type="ARBA" id="ARBA00023002"/>
    </source>
</evidence>
<comment type="caution">
    <text evidence="3">The sequence shown here is derived from an EMBL/GenBank/DDBJ whole genome shotgun (WGS) entry which is preliminary data.</text>
</comment>
<comment type="similarity">
    <text evidence="1">Belongs to the short-chain dehydrogenases/reductases (SDR) family.</text>
</comment>
<evidence type="ECO:0000313" key="4">
    <source>
        <dbReference type="Proteomes" id="UP001218218"/>
    </source>
</evidence>
<keyword evidence="2" id="KW-0560">Oxidoreductase</keyword>
<dbReference type="InterPro" id="IPR036291">
    <property type="entry name" value="NAD(P)-bd_dom_sf"/>
</dbReference>
<proteinExistence type="inferred from homology"/>
<evidence type="ECO:0000256" key="1">
    <source>
        <dbReference type="ARBA" id="ARBA00006484"/>
    </source>
</evidence>
<dbReference type="PANTHER" id="PTHR44229:SF4">
    <property type="entry name" value="15-HYDROXYPROSTAGLANDIN DEHYDROGENASE [NAD(+)]"/>
    <property type="match status" value="1"/>
</dbReference>
<dbReference type="PRINTS" id="PR00081">
    <property type="entry name" value="GDHRDH"/>
</dbReference>
<dbReference type="Proteomes" id="UP001218218">
    <property type="component" value="Unassembled WGS sequence"/>
</dbReference>
<protein>
    <submittedName>
        <fullName evidence="3">Uncharacterized protein</fullName>
    </submittedName>
</protein>
<gene>
    <name evidence="3" type="ORF">DFH08DRAFT_882472</name>
</gene>
<dbReference type="GO" id="GO:0016616">
    <property type="term" value="F:oxidoreductase activity, acting on the CH-OH group of donors, NAD or NADP as acceptor"/>
    <property type="evidence" value="ECO:0007669"/>
    <property type="project" value="TreeGrafter"/>
</dbReference>
<dbReference type="Pfam" id="PF00106">
    <property type="entry name" value="adh_short"/>
    <property type="match status" value="1"/>
</dbReference>
<dbReference type="PANTHER" id="PTHR44229">
    <property type="entry name" value="15-HYDROXYPROSTAGLANDIN DEHYDROGENASE [NAD(+)]"/>
    <property type="match status" value="1"/>
</dbReference>
<organism evidence="3 4">
    <name type="scientific">Mycena albidolilacea</name>
    <dbReference type="NCBI Taxonomy" id="1033008"/>
    <lineage>
        <taxon>Eukaryota</taxon>
        <taxon>Fungi</taxon>
        <taxon>Dikarya</taxon>
        <taxon>Basidiomycota</taxon>
        <taxon>Agaricomycotina</taxon>
        <taxon>Agaricomycetes</taxon>
        <taxon>Agaricomycetidae</taxon>
        <taxon>Agaricales</taxon>
        <taxon>Marasmiineae</taxon>
        <taxon>Mycenaceae</taxon>
        <taxon>Mycena</taxon>
    </lineage>
</organism>
<name>A0AAD6ZN16_9AGAR</name>
<dbReference type="GO" id="GO:0005737">
    <property type="term" value="C:cytoplasm"/>
    <property type="evidence" value="ECO:0007669"/>
    <property type="project" value="TreeGrafter"/>
</dbReference>
<dbReference type="SUPFAM" id="SSF51735">
    <property type="entry name" value="NAD(P)-binding Rossmann-fold domains"/>
    <property type="match status" value="1"/>
</dbReference>
<accession>A0AAD6ZN16</accession>
<dbReference type="Gene3D" id="3.40.50.720">
    <property type="entry name" value="NAD(P)-binding Rossmann-like Domain"/>
    <property type="match status" value="1"/>
</dbReference>
<sequence length="233" mass="25211">MFKACYSEFGALDIVCPGAGIFEPTWSNFWYPPGSSESKDPVDGNGYKVFDVNVVHPVRTTQLAIAEFLVPSQGEKVSPDNVKQIVHISSIAGQIFTLASPMYIASKHAISGFIRCMGGLEKPLGIKVTGVAPGFVRTPLFLDNPDKLKMVDQERDTWVTPEEVAEGMLRCIESGDLPGGTILEIGAGVTRKVEAFNDPGPFGRPGMSVSNMQTKVDEVFEWLGQEGWGKAGI</sequence>
<keyword evidence="4" id="KW-1185">Reference proteome</keyword>
<dbReference type="InterPro" id="IPR002347">
    <property type="entry name" value="SDR_fam"/>
</dbReference>
<evidence type="ECO:0000313" key="3">
    <source>
        <dbReference type="EMBL" id="KAJ7330368.1"/>
    </source>
</evidence>
<dbReference type="EMBL" id="JARIHO010000037">
    <property type="protein sequence ID" value="KAJ7330368.1"/>
    <property type="molecule type" value="Genomic_DNA"/>
</dbReference>
<reference evidence="3" key="1">
    <citation type="submission" date="2023-03" db="EMBL/GenBank/DDBJ databases">
        <title>Massive genome expansion in bonnet fungi (Mycena s.s.) driven by repeated elements and novel gene families across ecological guilds.</title>
        <authorList>
            <consortium name="Lawrence Berkeley National Laboratory"/>
            <person name="Harder C.B."/>
            <person name="Miyauchi S."/>
            <person name="Viragh M."/>
            <person name="Kuo A."/>
            <person name="Thoen E."/>
            <person name="Andreopoulos B."/>
            <person name="Lu D."/>
            <person name="Skrede I."/>
            <person name="Drula E."/>
            <person name="Henrissat B."/>
            <person name="Morin E."/>
            <person name="Kohler A."/>
            <person name="Barry K."/>
            <person name="LaButti K."/>
            <person name="Morin E."/>
            <person name="Salamov A."/>
            <person name="Lipzen A."/>
            <person name="Mereny Z."/>
            <person name="Hegedus B."/>
            <person name="Baldrian P."/>
            <person name="Stursova M."/>
            <person name="Weitz H."/>
            <person name="Taylor A."/>
            <person name="Grigoriev I.V."/>
            <person name="Nagy L.G."/>
            <person name="Martin F."/>
            <person name="Kauserud H."/>
        </authorList>
    </citation>
    <scope>NUCLEOTIDE SEQUENCE</scope>
    <source>
        <strain evidence="3">CBHHK002</strain>
    </source>
</reference>